<dbReference type="Pfam" id="PF00117">
    <property type="entry name" value="GATase"/>
    <property type="match status" value="1"/>
</dbReference>
<evidence type="ECO:0000256" key="11">
    <source>
        <dbReference type="HAMAP-Rule" id="MF_01209"/>
    </source>
</evidence>
<dbReference type="PRINTS" id="PR00096">
    <property type="entry name" value="GATASE"/>
</dbReference>
<dbReference type="UniPathway" id="UPA00070">
    <property type="reaction ID" value="UER00115"/>
</dbReference>
<comment type="pathway">
    <text evidence="1 11">Pyrimidine metabolism; UMP biosynthesis via de novo pathway; (S)-dihydroorotate from bicarbonate: step 1/3.</text>
</comment>
<dbReference type="PRINTS" id="PR00097">
    <property type="entry name" value="ANTSNTHASEII"/>
</dbReference>
<dbReference type="GO" id="GO:0004088">
    <property type="term" value="F:carbamoyl-phosphate synthase (glutamine-hydrolyzing) activity"/>
    <property type="evidence" value="ECO:0007669"/>
    <property type="project" value="UniProtKB-UniRule"/>
</dbReference>
<keyword evidence="6 11" id="KW-0067">ATP-binding</keyword>
<comment type="catalytic activity">
    <reaction evidence="10 11">
        <text>L-glutamine + H2O = L-glutamate + NH4(+)</text>
        <dbReference type="Rhea" id="RHEA:15889"/>
        <dbReference type="ChEBI" id="CHEBI:15377"/>
        <dbReference type="ChEBI" id="CHEBI:28938"/>
        <dbReference type="ChEBI" id="CHEBI:29985"/>
        <dbReference type="ChEBI" id="CHEBI:58359"/>
    </reaction>
</comment>
<dbReference type="GO" id="GO:0004359">
    <property type="term" value="F:glutaminase activity"/>
    <property type="evidence" value="ECO:0007669"/>
    <property type="project" value="RHEA"/>
</dbReference>
<dbReference type="InterPro" id="IPR006274">
    <property type="entry name" value="CarbamoylP_synth_ssu"/>
</dbReference>
<comment type="similarity">
    <text evidence="3 11">Belongs to the CarA family.</text>
</comment>
<evidence type="ECO:0000256" key="10">
    <source>
        <dbReference type="ARBA" id="ARBA00049285"/>
    </source>
</evidence>
<keyword evidence="14" id="KW-1185">Reference proteome</keyword>
<evidence type="ECO:0000256" key="8">
    <source>
        <dbReference type="ARBA" id="ARBA00022975"/>
    </source>
</evidence>
<dbReference type="HAMAP" id="MF_01209">
    <property type="entry name" value="CPSase_S_chain"/>
    <property type="match status" value="1"/>
</dbReference>
<keyword evidence="11" id="KW-0028">Amino-acid biosynthesis</keyword>
<accession>E6W2U6</accession>
<feature type="binding site" evidence="11">
    <location>
        <position position="306"/>
    </location>
    <ligand>
        <name>L-glutamine</name>
        <dbReference type="ChEBI" id="CHEBI:58359"/>
    </ligand>
</feature>
<feature type="domain" description="Carbamoyl-phosphate synthase small subunit N-terminal" evidence="12">
    <location>
        <begin position="1"/>
        <end position="131"/>
    </location>
</feature>
<dbReference type="EMBL" id="CP002432">
    <property type="protein sequence ID" value="ADU66771.1"/>
    <property type="molecule type" value="Genomic_DNA"/>
</dbReference>
<feature type="binding site" evidence="11">
    <location>
        <position position="309"/>
    </location>
    <ligand>
        <name>L-glutamine</name>
        <dbReference type="ChEBI" id="CHEBI:58359"/>
    </ligand>
</feature>
<dbReference type="AlphaFoldDB" id="E6W2U6"/>
<dbReference type="SUPFAM" id="SSF52317">
    <property type="entry name" value="Class I glutamine amidotransferase-like"/>
    <property type="match status" value="1"/>
</dbReference>
<evidence type="ECO:0000256" key="1">
    <source>
        <dbReference type="ARBA" id="ARBA00004812"/>
    </source>
</evidence>
<comment type="catalytic activity">
    <reaction evidence="9 11">
        <text>hydrogencarbonate + L-glutamine + 2 ATP + H2O = carbamoyl phosphate + L-glutamate + 2 ADP + phosphate + 2 H(+)</text>
        <dbReference type="Rhea" id="RHEA:18633"/>
        <dbReference type="ChEBI" id="CHEBI:15377"/>
        <dbReference type="ChEBI" id="CHEBI:15378"/>
        <dbReference type="ChEBI" id="CHEBI:17544"/>
        <dbReference type="ChEBI" id="CHEBI:29985"/>
        <dbReference type="ChEBI" id="CHEBI:30616"/>
        <dbReference type="ChEBI" id="CHEBI:43474"/>
        <dbReference type="ChEBI" id="CHEBI:58228"/>
        <dbReference type="ChEBI" id="CHEBI:58359"/>
        <dbReference type="ChEBI" id="CHEBI:456216"/>
        <dbReference type="EC" id="6.3.5.5"/>
    </reaction>
</comment>
<dbReference type="PROSITE" id="PS51273">
    <property type="entry name" value="GATASE_TYPE_1"/>
    <property type="match status" value="1"/>
</dbReference>
<dbReference type="NCBIfam" id="TIGR01368">
    <property type="entry name" value="CPSaseIIsmall"/>
    <property type="match status" value="1"/>
</dbReference>
<evidence type="ECO:0000256" key="2">
    <source>
        <dbReference type="ARBA" id="ARBA00005077"/>
    </source>
</evidence>
<dbReference type="GO" id="GO:0005524">
    <property type="term" value="F:ATP binding"/>
    <property type="evidence" value="ECO:0007669"/>
    <property type="project" value="UniProtKB-UniRule"/>
</dbReference>
<dbReference type="FunFam" id="3.50.30.20:FF:000001">
    <property type="entry name" value="Carbamoyl-phosphate synthase small chain"/>
    <property type="match status" value="1"/>
</dbReference>
<reference evidence="13 14" key="1">
    <citation type="submission" date="2010-12" db="EMBL/GenBank/DDBJ databases">
        <title>Complete sequence of Desulfurispirillum indicum S5.</title>
        <authorList>
            <consortium name="US DOE Joint Genome Institute"/>
            <person name="Lucas S."/>
            <person name="Copeland A."/>
            <person name="Lapidus A."/>
            <person name="Cheng J.-F."/>
            <person name="Goodwin L."/>
            <person name="Pitluck S."/>
            <person name="Chertkov O."/>
            <person name="Held B."/>
            <person name="Detter J.C."/>
            <person name="Han C."/>
            <person name="Tapia R."/>
            <person name="Land M."/>
            <person name="Hauser L."/>
            <person name="Kyrpides N."/>
            <person name="Ivanova N."/>
            <person name="Mikhailova N."/>
            <person name="Haggblom M."/>
            <person name="Rauschenbach I."/>
            <person name="Bini E."/>
            <person name="Woyke T."/>
        </authorList>
    </citation>
    <scope>NUCLEOTIDE SEQUENCE [LARGE SCALE GENOMIC DNA]</scope>
    <source>
        <strain evidence="14">ATCC BAA-1389 / DSM 22839 / S5</strain>
    </source>
</reference>
<dbReference type="InterPro" id="IPR017926">
    <property type="entry name" value="GATASE"/>
</dbReference>
<proteinExistence type="inferred from homology"/>
<keyword evidence="4 11" id="KW-0436">Ligase</keyword>
<dbReference type="PANTHER" id="PTHR43418">
    <property type="entry name" value="MULTIFUNCTIONAL TRYPTOPHAN BIOSYNTHESIS PROTEIN-RELATED"/>
    <property type="match status" value="1"/>
</dbReference>
<dbReference type="PANTHER" id="PTHR43418:SF7">
    <property type="entry name" value="CARBAMOYL-PHOSPHATE SYNTHASE SMALL CHAIN"/>
    <property type="match status" value="1"/>
</dbReference>
<evidence type="ECO:0000256" key="4">
    <source>
        <dbReference type="ARBA" id="ARBA00022598"/>
    </source>
</evidence>
<gene>
    <name evidence="11" type="primary">carA</name>
    <name evidence="13" type="ordered locus">Selin_2051</name>
</gene>
<dbReference type="NCBIfam" id="NF009475">
    <property type="entry name" value="PRK12838.1"/>
    <property type="match status" value="1"/>
</dbReference>
<dbReference type="eggNOG" id="COG0505">
    <property type="taxonomic scope" value="Bacteria"/>
</dbReference>
<feature type="binding site" evidence="11">
    <location>
        <position position="45"/>
    </location>
    <ligand>
        <name>L-glutamine</name>
        <dbReference type="ChEBI" id="CHEBI:58359"/>
    </ligand>
</feature>
<name>E6W2U6_DESIS</name>
<dbReference type="InterPro" id="IPR002474">
    <property type="entry name" value="CarbamoylP_synth_ssu_N"/>
</dbReference>
<dbReference type="PRINTS" id="PR00099">
    <property type="entry name" value="CPSGATASE"/>
</dbReference>
<dbReference type="Gene3D" id="3.40.50.880">
    <property type="match status" value="1"/>
</dbReference>
<dbReference type="RefSeq" id="WP_013506651.1">
    <property type="nucleotide sequence ID" value="NC_014836.1"/>
</dbReference>
<dbReference type="InParanoid" id="E6W2U6"/>
<evidence type="ECO:0000256" key="9">
    <source>
        <dbReference type="ARBA" id="ARBA00048816"/>
    </source>
</evidence>
<evidence type="ECO:0000256" key="5">
    <source>
        <dbReference type="ARBA" id="ARBA00022741"/>
    </source>
</evidence>
<dbReference type="GO" id="GO:0044205">
    <property type="term" value="P:'de novo' UMP biosynthetic process"/>
    <property type="evidence" value="ECO:0007669"/>
    <property type="project" value="UniProtKB-UniRule"/>
</dbReference>
<evidence type="ECO:0000313" key="13">
    <source>
        <dbReference type="EMBL" id="ADU66771.1"/>
    </source>
</evidence>
<keyword evidence="11" id="KW-0055">Arginine biosynthesis</keyword>
<feature type="binding site" evidence="11">
    <location>
        <position position="239"/>
    </location>
    <ligand>
        <name>L-glutamine</name>
        <dbReference type="ChEBI" id="CHEBI:58359"/>
    </ligand>
</feature>
<feature type="active site" description="Nucleophile" evidence="11">
    <location>
        <position position="264"/>
    </location>
</feature>
<sequence length="380" mass="42246">MKGYIVLADGRCFTGKGFGFEGISEGEVVFNTSMTGYQEVLTDPSYVDQIVTMTYPMMGNYGITEEDMESDRPYVQGFVVKEYVDIPSNFRSQETLSQFLKKHGIPGVHGIDTRALVRHIREKGALPGIIATGEHNIDDLRKRAAAVAPMEGKDLVAKVTCQKPYTWDQGIWKLGEGFIPPSKSPNRYRLAVYDFGIKYNMLRLLTHYGFDLTVLPAFTPAEEILQGNYDGVFLSNGPGDPAAVTYAHANIARLIGKLPLFGICLGHQLTCTALGAKTFKLKFGHRGSNQPVKDLATDKIEITCQNHGFAVDPTNLPPKVRVSHLNLNDNTVEGITHEEYPLFTVQYHPEASAGPHDSEYLFKRFADMIENHRKTRAIAN</sequence>
<dbReference type="KEGG" id="din:Selin_2051"/>
<dbReference type="InterPro" id="IPR050472">
    <property type="entry name" value="Anth_synth/Amidotransfase"/>
</dbReference>
<dbReference type="Gene3D" id="3.50.30.20">
    <property type="entry name" value="Carbamoyl-phosphate synthase small subunit, N-terminal domain"/>
    <property type="match status" value="1"/>
</dbReference>
<dbReference type="OrthoDB" id="9804328at2"/>
<dbReference type="STRING" id="653733.Selin_2051"/>
<feature type="binding site" evidence="11">
    <location>
        <position position="265"/>
    </location>
    <ligand>
        <name>L-glutamine</name>
        <dbReference type="ChEBI" id="CHEBI:58359"/>
    </ligand>
</feature>
<evidence type="ECO:0000259" key="12">
    <source>
        <dbReference type="SMART" id="SM01097"/>
    </source>
</evidence>
<feature type="active site" evidence="11">
    <location>
        <position position="350"/>
    </location>
</feature>
<dbReference type="FunCoup" id="E6W2U6">
    <property type="interactions" value="534"/>
</dbReference>
<dbReference type="HOGENOM" id="CLU_035901_2_1_0"/>
<keyword evidence="5 11" id="KW-0547">Nucleotide-binding</keyword>
<feature type="binding site" evidence="11">
    <location>
        <position position="308"/>
    </location>
    <ligand>
        <name>L-glutamine</name>
        <dbReference type="ChEBI" id="CHEBI:58359"/>
    </ligand>
</feature>
<dbReference type="InterPro" id="IPR035686">
    <property type="entry name" value="CPSase_GATase1"/>
</dbReference>
<dbReference type="UniPathway" id="UPA00068">
    <property type="reaction ID" value="UER00171"/>
</dbReference>
<feature type="region of interest" description="CPSase" evidence="11">
    <location>
        <begin position="1"/>
        <end position="188"/>
    </location>
</feature>
<evidence type="ECO:0000313" key="14">
    <source>
        <dbReference type="Proteomes" id="UP000002572"/>
    </source>
</evidence>
<dbReference type="Proteomes" id="UP000002572">
    <property type="component" value="Chromosome"/>
</dbReference>
<keyword evidence="7 11" id="KW-0315">Glutamine amidotransferase</keyword>
<dbReference type="Pfam" id="PF00988">
    <property type="entry name" value="CPSase_sm_chain"/>
    <property type="match status" value="1"/>
</dbReference>
<organism evidence="13 14">
    <name type="scientific">Desulfurispirillum indicum (strain ATCC BAA-1389 / DSM 22839 / S5)</name>
    <dbReference type="NCBI Taxonomy" id="653733"/>
    <lineage>
        <taxon>Bacteria</taxon>
        <taxon>Pseudomonadati</taxon>
        <taxon>Chrysiogenota</taxon>
        <taxon>Chrysiogenia</taxon>
        <taxon>Chrysiogenales</taxon>
        <taxon>Chrysiogenaceae</taxon>
        <taxon>Desulfurispirillum</taxon>
    </lineage>
</organism>
<dbReference type="SUPFAM" id="SSF52021">
    <property type="entry name" value="Carbamoyl phosphate synthetase, small subunit N-terminal domain"/>
    <property type="match status" value="1"/>
</dbReference>
<evidence type="ECO:0000256" key="3">
    <source>
        <dbReference type="ARBA" id="ARBA00007800"/>
    </source>
</evidence>
<dbReference type="GO" id="GO:0006207">
    <property type="term" value="P:'de novo' pyrimidine nucleobase biosynthetic process"/>
    <property type="evidence" value="ECO:0007669"/>
    <property type="project" value="InterPro"/>
</dbReference>
<dbReference type="EC" id="6.3.5.5" evidence="11"/>
<dbReference type="SMART" id="SM01097">
    <property type="entry name" value="CPSase_sm_chain"/>
    <property type="match status" value="1"/>
</dbReference>
<dbReference type="CDD" id="cd01744">
    <property type="entry name" value="GATase1_CPSase"/>
    <property type="match status" value="1"/>
</dbReference>
<feature type="active site" evidence="11">
    <location>
        <position position="348"/>
    </location>
</feature>
<dbReference type="InterPro" id="IPR029062">
    <property type="entry name" value="Class_I_gatase-like"/>
</dbReference>
<feature type="binding site" evidence="11">
    <location>
        <position position="268"/>
    </location>
    <ligand>
        <name>L-glutamine</name>
        <dbReference type="ChEBI" id="CHEBI:58359"/>
    </ligand>
</feature>
<keyword evidence="8 11" id="KW-0665">Pyrimidine biosynthesis</keyword>
<dbReference type="GO" id="GO:0006526">
    <property type="term" value="P:L-arginine biosynthetic process"/>
    <property type="evidence" value="ECO:0007669"/>
    <property type="project" value="UniProtKB-UniRule"/>
</dbReference>
<protein>
    <recommendedName>
        <fullName evidence="11">Carbamoyl phosphate synthase small chain</fullName>
        <ecNumber evidence="11">6.3.5.5</ecNumber>
    </recommendedName>
    <alternativeName>
        <fullName evidence="11">Carbamoyl phosphate synthetase glutamine chain</fullName>
    </alternativeName>
</protein>
<feature type="binding site" evidence="11">
    <location>
        <position position="237"/>
    </location>
    <ligand>
        <name>L-glutamine</name>
        <dbReference type="ChEBI" id="CHEBI:58359"/>
    </ligand>
</feature>
<evidence type="ECO:0000256" key="6">
    <source>
        <dbReference type="ARBA" id="ARBA00022840"/>
    </source>
</evidence>
<comment type="subunit">
    <text evidence="11">Composed of two chains; the small (or glutamine) chain promotes the hydrolysis of glutamine to ammonia, which is used by the large (or ammonia) chain to synthesize carbamoyl phosphate. Tetramer of heterodimers (alpha,beta)4.</text>
</comment>
<comment type="function">
    <text evidence="11">Small subunit of the glutamine-dependent carbamoyl phosphate synthetase (CPSase). CPSase catalyzes the formation of carbamoyl phosphate from the ammonia moiety of glutamine, carbonate, and phosphate donated by ATP, constituting the first step of 2 biosynthetic pathways, one leading to arginine and/or urea and the other to pyrimidine nucleotides. The small subunit (glutamine amidotransferase) binds and cleaves glutamine to supply the large subunit with the substrate ammonia.</text>
</comment>
<comment type="pathway">
    <text evidence="2 11">Amino-acid biosynthesis; L-arginine biosynthesis; carbamoyl phosphate from bicarbonate: step 1/1.</text>
</comment>
<evidence type="ECO:0000256" key="7">
    <source>
        <dbReference type="ARBA" id="ARBA00022962"/>
    </source>
</evidence>
<dbReference type="InterPro" id="IPR036480">
    <property type="entry name" value="CarbP_synth_ssu_N_sf"/>
</dbReference>
<dbReference type="GO" id="GO:0006541">
    <property type="term" value="P:glutamine metabolic process"/>
    <property type="evidence" value="ECO:0007669"/>
    <property type="project" value="InterPro"/>
</dbReference>